<dbReference type="Proteomes" id="UP000823910">
    <property type="component" value="Unassembled WGS sequence"/>
</dbReference>
<evidence type="ECO:0000313" key="2">
    <source>
        <dbReference type="EMBL" id="HJC06340.1"/>
    </source>
</evidence>
<protein>
    <submittedName>
        <fullName evidence="2">DUF3810 domain-containing protein</fullName>
    </submittedName>
</protein>
<feature type="transmembrane region" description="Helical" evidence="1">
    <location>
        <begin position="86"/>
        <end position="105"/>
    </location>
</feature>
<accession>A0A9D2N046</accession>
<dbReference type="EMBL" id="DWWT01000044">
    <property type="protein sequence ID" value="HJC06340.1"/>
    <property type="molecule type" value="Genomic_DNA"/>
</dbReference>
<evidence type="ECO:0000313" key="3">
    <source>
        <dbReference type="Proteomes" id="UP000823910"/>
    </source>
</evidence>
<reference evidence="2" key="2">
    <citation type="submission" date="2021-04" db="EMBL/GenBank/DDBJ databases">
        <authorList>
            <person name="Gilroy R."/>
        </authorList>
    </citation>
    <scope>NUCLEOTIDE SEQUENCE</scope>
    <source>
        <strain evidence="2">CHK180-15479</strain>
    </source>
</reference>
<organism evidence="2 3">
    <name type="scientific">Candidatus Enterocloster excrementipullorum</name>
    <dbReference type="NCBI Taxonomy" id="2838559"/>
    <lineage>
        <taxon>Bacteria</taxon>
        <taxon>Bacillati</taxon>
        <taxon>Bacillota</taxon>
        <taxon>Clostridia</taxon>
        <taxon>Lachnospirales</taxon>
        <taxon>Lachnospiraceae</taxon>
        <taxon>Enterocloster</taxon>
    </lineage>
</organism>
<dbReference type="InterPro" id="IPR024294">
    <property type="entry name" value="DUF3810"/>
</dbReference>
<gene>
    <name evidence="2" type="ORF">H9704_09325</name>
</gene>
<reference evidence="2" key="1">
    <citation type="journal article" date="2021" name="PeerJ">
        <title>Extensive microbial diversity within the chicken gut microbiome revealed by metagenomics and culture.</title>
        <authorList>
            <person name="Gilroy R."/>
            <person name="Ravi A."/>
            <person name="Getino M."/>
            <person name="Pursley I."/>
            <person name="Horton D.L."/>
            <person name="Alikhan N.F."/>
            <person name="Baker D."/>
            <person name="Gharbi K."/>
            <person name="Hall N."/>
            <person name="Watson M."/>
            <person name="Adriaenssens E.M."/>
            <person name="Foster-Nyarko E."/>
            <person name="Jarju S."/>
            <person name="Secka A."/>
            <person name="Antonio M."/>
            <person name="Oren A."/>
            <person name="Chaudhuri R.R."/>
            <person name="La Ragione R."/>
            <person name="Hildebrand F."/>
            <person name="Pallen M.J."/>
        </authorList>
    </citation>
    <scope>NUCLEOTIDE SEQUENCE</scope>
    <source>
        <strain evidence="2">CHK180-15479</strain>
    </source>
</reference>
<dbReference type="Pfam" id="PF12725">
    <property type="entry name" value="DUF3810"/>
    <property type="match status" value="1"/>
</dbReference>
<dbReference type="PROSITE" id="PS51257">
    <property type="entry name" value="PROKAR_LIPOPROTEIN"/>
    <property type="match status" value="1"/>
</dbReference>
<proteinExistence type="predicted"/>
<keyword evidence="1" id="KW-1133">Transmembrane helix</keyword>
<keyword evidence="1" id="KW-0812">Transmembrane</keyword>
<dbReference type="AlphaFoldDB" id="A0A9D2N046"/>
<sequence length="368" mass="41256">MHGRQSLHFFLFAAGGVLLAAALILLACARAVPGFAQAYALRIYPVFKSTIGGLCSLLPVSVSEFGLYLLLLFCLYYIASHIRQPLFLASRGFFLGSLLFFVYMINCGVNYYRTPFSYEAGLTTAPASTEELYSLCKLLVEKINEEAAAVPERPSLSPYPGQTEDTPSPSWAYLREMGQLGREAMKNLGEVYPQLAGWYPYPKPLAISRILSVQQLCGIYSPFTVEANYNREMPLYNIPHTICHELSHLKGYMREDEANFIGYLACVLSSSPEFRYSGYVMGWVYAGNALAAVDPDGYRTLRNQLPEAVLEDLAYNNRFWDRFEGKVAEVSTQINDSYLKAHSQEEGVRTYGRMVDLMLAYYTPGSSE</sequence>
<evidence type="ECO:0000256" key="1">
    <source>
        <dbReference type="SAM" id="Phobius"/>
    </source>
</evidence>
<name>A0A9D2N046_9FIRM</name>
<comment type="caution">
    <text evidence="2">The sequence shown here is derived from an EMBL/GenBank/DDBJ whole genome shotgun (WGS) entry which is preliminary data.</text>
</comment>
<keyword evidence="1" id="KW-0472">Membrane</keyword>
<feature type="transmembrane region" description="Helical" evidence="1">
    <location>
        <begin position="60"/>
        <end position="79"/>
    </location>
</feature>